<evidence type="ECO:0000313" key="2">
    <source>
        <dbReference type="EMBL" id="GAA4053310.1"/>
    </source>
</evidence>
<name>A0ABP7UUQ0_9FLAO</name>
<accession>A0ABP7UUQ0</accession>
<dbReference type="InterPro" id="IPR036465">
    <property type="entry name" value="vWFA_dom_sf"/>
</dbReference>
<comment type="caution">
    <text evidence="2">The sequence shown here is derived from an EMBL/GenBank/DDBJ whole genome shotgun (WGS) entry which is preliminary data.</text>
</comment>
<dbReference type="EMBL" id="BAABCS010000018">
    <property type="protein sequence ID" value="GAA4053310.1"/>
    <property type="molecule type" value="Genomic_DNA"/>
</dbReference>
<keyword evidence="3" id="KW-1185">Reference proteome</keyword>
<organism evidence="2 3">
    <name type="scientific">Flavobacterium chungnamense</name>
    <dbReference type="NCBI Taxonomy" id="706182"/>
    <lineage>
        <taxon>Bacteria</taxon>
        <taxon>Pseudomonadati</taxon>
        <taxon>Bacteroidota</taxon>
        <taxon>Flavobacteriia</taxon>
        <taxon>Flavobacteriales</taxon>
        <taxon>Flavobacteriaceae</taxon>
        <taxon>Flavobacterium</taxon>
    </lineage>
</organism>
<evidence type="ECO:0000259" key="1">
    <source>
        <dbReference type="PROSITE" id="PS50234"/>
    </source>
</evidence>
<dbReference type="PANTHER" id="PTHR45737">
    <property type="entry name" value="VON WILLEBRAND FACTOR A DOMAIN-CONTAINING PROTEIN 5A"/>
    <property type="match status" value="1"/>
</dbReference>
<dbReference type="PANTHER" id="PTHR45737:SF6">
    <property type="entry name" value="VON WILLEBRAND FACTOR A DOMAIN-CONTAINING PROTEIN 5A"/>
    <property type="match status" value="1"/>
</dbReference>
<proteinExistence type="predicted"/>
<dbReference type="Proteomes" id="UP001500426">
    <property type="component" value="Unassembled WGS sequence"/>
</dbReference>
<feature type="domain" description="VWFA" evidence="1">
    <location>
        <begin position="406"/>
        <end position="580"/>
    </location>
</feature>
<dbReference type="InterPro" id="IPR002035">
    <property type="entry name" value="VWF_A"/>
</dbReference>
<dbReference type="Gene3D" id="3.40.50.410">
    <property type="entry name" value="von Willebrand factor, type A domain"/>
    <property type="match status" value="1"/>
</dbReference>
<dbReference type="PROSITE" id="PS50234">
    <property type="entry name" value="VWFA"/>
    <property type="match status" value="1"/>
</dbReference>
<dbReference type="SUPFAM" id="SSF53300">
    <property type="entry name" value="vWA-like"/>
    <property type="match status" value="1"/>
</dbReference>
<dbReference type="Pfam" id="PF00092">
    <property type="entry name" value="VWA"/>
    <property type="match status" value="1"/>
</dbReference>
<protein>
    <recommendedName>
        <fullName evidence="1">VWFA domain-containing protein</fullName>
    </recommendedName>
</protein>
<dbReference type="SMART" id="SM00327">
    <property type="entry name" value="VWA"/>
    <property type="match status" value="1"/>
</dbReference>
<gene>
    <name evidence="2" type="ORF">GCM10022388_19610</name>
</gene>
<reference evidence="3" key="1">
    <citation type="journal article" date="2019" name="Int. J. Syst. Evol. Microbiol.">
        <title>The Global Catalogue of Microorganisms (GCM) 10K type strain sequencing project: providing services to taxonomists for standard genome sequencing and annotation.</title>
        <authorList>
            <consortium name="The Broad Institute Genomics Platform"/>
            <consortium name="The Broad Institute Genome Sequencing Center for Infectious Disease"/>
            <person name="Wu L."/>
            <person name="Ma J."/>
        </authorList>
    </citation>
    <scope>NUCLEOTIDE SEQUENCE [LARGE SCALE GENOMIC DNA]</scope>
    <source>
        <strain evidence="3">JCM 17068</strain>
    </source>
</reference>
<evidence type="ECO:0000313" key="3">
    <source>
        <dbReference type="Proteomes" id="UP001500426"/>
    </source>
</evidence>
<sequence>MKKAIVFIFLLLNFVGFSQSNFLRLHTIKVVNNQQDPMSNVPVTLIEKSTKQRISKNTNTNGEVVFEIKSGKEWAVNILEMKNCSFIYDFDKGYSTGRNLITYDIEHYRRKNRLKLDRKSLKISTIDQTKLVVIPHDSKTASVKLKIVKDDDSPLKNFAVNLTSYKLEQTFLGKTNEDGIANFIVPINTEFDIDIDGIDSFDYIDTKKAGTYNLQFTYEPTNIKETVVNDTIVQSIPKDIKGTSTRIAVKLKVNKLGGNDVSRELIYLQMLGTNKIYKGKMDKEGKVSFLLPNRSKYLIHFKYQKDVDVLNFSHMRGISNSESTIIYKPDPKLEFPEKFIPTPDQLFLKEFKDFITKQYPEPTDPVQLHIKWANDSINALSKEAVLELGFKIRSSNNYNLNGPPINLSLVVDRSGSMYGDDRIVALKKALLNFITKLRKTDIVSLVSYDDKAILLVPSQPVGDGKYLKDMIEDIEIGGGTNIYNGMVMGYEQIEKKKLAKGTNRVVLLTDGYGADDPLITIKKSKEYNEKGIELSAIGVGEGYNQALLSQLASTGGGLLNFIGSSKNIESVFQKELTSLLSPCVSDVKIEVEYNDKIVFKQLYGFPFKQKDGNSVQLKLDAIYAGLQGIGLLKFDLNHPDKSIEKSPVIIKMTYFDPNKLKYDEKIEKVYLKWLPKEGKIELILEAEQKKLYAIAVLNQGLKVMSENFAQGNYKEAIDHIANVQKNIKEIFPNSQDKDVEQLMNEMTEYSSHLSRFMFNKESKN</sequence>